<sequence>MIAELLRLRFEDGDVKHKLENAQTKTQTALAWQIALAFFYSHLVLSLPGNRFLRSIASLSAHIAKRNESLSRQAT</sequence>
<protein>
    <submittedName>
        <fullName evidence="1">Uncharacterized protein</fullName>
    </submittedName>
</protein>
<dbReference type="AlphaFoldDB" id="A0A8S9V9Q0"/>
<dbReference type="EMBL" id="JAACNO010000182">
    <property type="protein sequence ID" value="KAF4149343.1"/>
    <property type="molecule type" value="Genomic_DNA"/>
</dbReference>
<accession>A0A8S9V9Q0</accession>
<dbReference type="Proteomes" id="UP000704712">
    <property type="component" value="Unassembled WGS sequence"/>
</dbReference>
<evidence type="ECO:0000313" key="2">
    <source>
        <dbReference type="Proteomes" id="UP000704712"/>
    </source>
</evidence>
<name>A0A8S9V9Q0_PHYIN</name>
<comment type="caution">
    <text evidence="1">The sequence shown here is derived from an EMBL/GenBank/DDBJ whole genome shotgun (WGS) entry which is preliminary data.</text>
</comment>
<proteinExistence type="predicted"/>
<evidence type="ECO:0000313" key="1">
    <source>
        <dbReference type="EMBL" id="KAF4149343.1"/>
    </source>
</evidence>
<gene>
    <name evidence="1" type="ORF">GN958_ATG01480</name>
</gene>
<organism evidence="1 2">
    <name type="scientific">Phytophthora infestans</name>
    <name type="common">Potato late blight agent</name>
    <name type="synonym">Botrytis infestans</name>
    <dbReference type="NCBI Taxonomy" id="4787"/>
    <lineage>
        <taxon>Eukaryota</taxon>
        <taxon>Sar</taxon>
        <taxon>Stramenopiles</taxon>
        <taxon>Oomycota</taxon>
        <taxon>Peronosporomycetes</taxon>
        <taxon>Peronosporales</taxon>
        <taxon>Peronosporaceae</taxon>
        <taxon>Phytophthora</taxon>
    </lineage>
</organism>
<reference evidence="1" key="1">
    <citation type="submission" date="2020-03" db="EMBL/GenBank/DDBJ databases">
        <title>Hybrid Assembly of Korean Phytophthora infestans isolates.</title>
        <authorList>
            <person name="Prokchorchik M."/>
            <person name="Lee Y."/>
            <person name="Seo J."/>
            <person name="Cho J.-H."/>
            <person name="Park Y.-E."/>
            <person name="Jang D.-C."/>
            <person name="Im J.-S."/>
            <person name="Choi J.-G."/>
            <person name="Park H.-J."/>
            <person name="Lee G.-B."/>
            <person name="Lee Y.-G."/>
            <person name="Hong S.-Y."/>
            <person name="Cho K."/>
            <person name="Sohn K.H."/>
        </authorList>
    </citation>
    <scope>NUCLEOTIDE SEQUENCE</scope>
    <source>
        <strain evidence="1">KR_2_A2</strain>
    </source>
</reference>